<sequence>MARNQEEKKESTLAGGSTSEKKESKPERILPYSVKDFIPSKYGAPLLKELEVPFKKKHGALLSQHKDKTALHKYMRALVKVYTSWAQSSPLCGNKRARMYTLLKEIEVATKAQKVPISTAIPQNTVQPTTSNRTASDSQIAAGPDSESIDTLLENTAYNTQSFSMLGTSQTETDTLLNTTQTDNISDLLDISDVSSDDIVVGRRRFKKD</sequence>
<dbReference type="OrthoDB" id="2196174at2759"/>
<dbReference type="EMBL" id="GL870884">
    <property type="protein sequence ID" value="EIJ87218.1"/>
    <property type="molecule type" value="Genomic_DNA"/>
</dbReference>
<dbReference type="HOGENOM" id="CLU_1315719_0_0_1"/>
<dbReference type="AlphaFoldDB" id="I3EDC1"/>
<proteinExistence type="predicted"/>
<name>I3EDC1_NEMP3</name>
<dbReference type="InParanoid" id="I3EDC1"/>
<feature type="compositionally biased region" description="Polar residues" evidence="1">
    <location>
        <begin position="124"/>
        <end position="139"/>
    </location>
</feature>
<reference evidence="2" key="1">
    <citation type="submission" date="2011-01" db="EMBL/GenBank/DDBJ databases">
        <title>The Genome Sequence of Nematocida parisii strain ERTm3.</title>
        <authorList>
            <consortium name="The Broad Institute Genome Sequencing Platform"/>
            <consortium name="The Broad Institute Genome Sequencing Center for Infectious Disease"/>
            <person name="Cuomo C."/>
            <person name="Troemel E."/>
            <person name="Young S.K."/>
            <person name="Zeng Q."/>
            <person name="Gargeya S."/>
            <person name="Fitzgerald M."/>
            <person name="Haas B."/>
            <person name="Abouelleil A."/>
            <person name="Alvarado L."/>
            <person name="Arachchi H.M."/>
            <person name="Berlin A."/>
            <person name="Chapman S.B."/>
            <person name="Gearin G."/>
            <person name="Goldberg J."/>
            <person name="Griggs A."/>
            <person name="Gujja S."/>
            <person name="Hansen M."/>
            <person name="Heiman D."/>
            <person name="Howarth C."/>
            <person name="Larimer J."/>
            <person name="Lui A."/>
            <person name="MacDonald P.J.P."/>
            <person name="McCowen C."/>
            <person name="Montmayeur A."/>
            <person name="Murphy C."/>
            <person name="Neiman D."/>
            <person name="Pearson M."/>
            <person name="Priest M."/>
            <person name="Roberts A."/>
            <person name="Saif S."/>
            <person name="Shea T."/>
            <person name="Sisk P."/>
            <person name="Stolte C."/>
            <person name="Sykes S."/>
            <person name="Wortman J."/>
            <person name="Nusbaum C."/>
            <person name="Birren B."/>
        </authorList>
    </citation>
    <scope>NUCLEOTIDE SEQUENCE</scope>
    <source>
        <strain evidence="2">ERTm3</strain>
    </source>
</reference>
<keyword evidence="3" id="KW-1185">Reference proteome</keyword>
<dbReference type="OMA" id="KYMRALV"/>
<protein>
    <submittedName>
        <fullName evidence="2">Uncharacterized protein</fullName>
    </submittedName>
</protein>
<evidence type="ECO:0000256" key="1">
    <source>
        <dbReference type="SAM" id="MobiDB-lite"/>
    </source>
</evidence>
<gene>
    <name evidence="2" type="ORF">NEQG_02553</name>
</gene>
<feature type="region of interest" description="Disordered" evidence="1">
    <location>
        <begin position="124"/>
        <end position="144"/>
    </location>
</feature>
<organism evidence="2 3">
    <name type="scientific">Nematocida parisii (strain ERTm3)</name>
    <name type="common">Nematode killer fungus</name>
    <dbReference type="NCBI Taxonomy" id="935791"/>
    <lineage>
        <taxon>Eukaryota</taxon>
        <taxon>Fungi</taxon>
        <taxon>Fungi incertae sedis</taxon>
        <taxon>Microsporidia</taxon>
        <taxon>Nematocida</taxon>
    </lineage>
</organism>
<feature type="region of interest" description="Disordered" evidence="1">
    <location>
        <begin position="1"/>
        <end position="27"/>
    </location>
</feature>
<dbReference type="VEuPathDB" id="MicrosporidiaDB:NEQG_02553"/>
<accession>I3EDC1</accession>
<evidence type="ECO:0000313" key="2">
    <source>
        <dbReference type="EMBL" id="EIJ87218.1"/>
    </source>
</evidence>
<evidence type="ECO:0000313" key="3">
    <source>
        <dbReference type="Proteomes" id="UP000002872"/>
    </source>
</evidence>
<dbReference type="Proteomes" id="UP000002872">
    <property type="component" value="Unassembled WGS sequence"/>
</dbReference>
<feature type="compositionally biased region" description="Basic and acidic residues" evidence="1">
    <location>
        <begin position="1"/>
        <end position="11"/>
    </location>
</feature>